<dbReference type="EMBL" id="DS989824">
    <property type="protein sequence ID" value="EFR00625.1"/>
    <property type="molecule type" value="Genomic_DNA"/>
</dbReference>
<name>E4UT12_ARTGP</name>
<organism evidence="2">
    <name type="scientific">Arthroderma gypseum (strain ATCC MYA-4604 / CBS 118893)</name>
    <name type="common">Microsporum gypseum</name>
    <dbReference type="NCBI Taxonomy" id="535722"/>
    <lineage>
        <taxon>Eukaryota</taxon>
        <taxon>Fungi</taxon>
        <taxon>Dikarya</taxon>
        <taxon>Ascomycota</taxon>
        <taxon>Pezizomycotina</taxon>
        <taxon>Eurotiomycetes</taxon>
        <taxon>Eurotiomycetidae</taxon>
        <taxon>Onygenales</taxon>
        <taxon>Arthrodermataceae</taxon>
        <taxon>Nannizzia</taxon>
    </lineage>
</organism>
<dbReference type="SUPFAM" id="SSF52047">
    <property type="entry name" value="RNI-like"/>
    <property type="match status" value="1"/>
</dbReference>
<dbReference type="GeneID" id="10028734"/>
<dbReference type="AlphaFoldDB" id="E4UT12"/>
<accession>E4UT12</accession>
<dbReference type="RefSeq" id="XP_003173455.1">
    <property type="nucleotide sequence ID" value="XM_003173407.1"/>
</dbReference>
<dbReference type="OMA" id="ILMENDG"/>
<protein>
    <recommendedName>
        <fullName evidence="3">F-box domain-containing protein</fullName>
    </recommendedName>
</protein>
<dbReference type="VEuPathDB" id="FungiDB:MGYG_03631"/>
<sequence length="562" mass="64232">MSVLEKLPLEILQEGKLVSESEDDLEEDLEEDLEDHGSAVVNGGPFYGGLPNDEYIGKYWEPLARFLVQLPRLLDFVYSFVDLPAPCLMDALRSIPNCRLHLHNFGLKSLVQPEGQPQDIDPYEYSVATCPQLYCILTRCSDYTEDGLRNYNGEAARLLAAGLAQNLKRVRVIEFYPGTGLGHTNTFNGPRVGWQGFFPNSPQKTQTQPLRPGYLDALSVRPWPPANLEEWSKYVEFSSLRTLKWNCHAPSTNMYRWMSTCDFSSLKTLVLNVESYGSECKQMDEVAGVVLRNLPPLNSLRLTGLFGQQAFQAIVQCHNTLRRLSLFAEQLPDADRLRITAENARELAENCAQLEELSLQVPRSQGNKEEVLIYRSLGSILSLRYLTIYLDCSEVATYGLSDSDVEEYYNDVQYPKLHKLLIREAMINAAVDEQLARAIYQEIENGSSNNGKHPALQCVKFYVTGAGEFNEYYGNIYITPVVRSIGRSWELIRNPSRRDDSADVVAIQELDREAREAFDKETKEFRRWNGVMDIQELVFREIWPEKTRSWQTDWHSFPLMTD</sequence>
<evidence type="ECO:0000313" key="2">
    <source>
        <dbReference type="Proteomes" id="UP000002669"/>
    </source>
</evidence>
<evidence type="ECO:0008006" key="3">
    <source>
        <dbReference type="Google" id="ProtNLM"/>
    </source>
</evidence>
<keyword evidence="2" id="KW-1185">Reference proteome</keyword>
<evidence type="ECO:0000313" key="1">
    <source>
        <dbReference type="EMBL" id="EFR00625.1"/>
    </source>
</evidence>
<dbReference type="Gene3D" id="3.80.10.10">
    <property type="entry name" value="Ribonuclease Inhibitor"/>
    <property type="match status" value="1"/>
</dbReference>
<dbReference type="InParanoid" id="E4UT12"/>
<reference evidence="2" key="1">
    <citation type="journal article" date="2012" name="MBio">
        <title>Comparative genome analysis of Trichophyton rubrum and related dermatophytes reveals candidate genes involved in infection.</title>
        <authorList>
            <person name="Martinez D.A."/>
            <person name="Oliver B.G."/>
            <person name="Graeser Y."/>
            <person name="Goldberg J.M."/>
            <person name="Li W."/>
            <person name="Martinez-Rossi N.M."/>
            <person name="Monod M."/>
            <person name="Shelest E."/>
            <person name="Barton R.C."/>
            <person name="Birch E."/>
            <person name="Brakhage A.A."/>
            <person name="Chen Z."/>
            <person name="Gurr S.J."/>
            <person name="Heiman D."/>
            <person name="Heitman J."/>
            <person name="Kosti I."/>
            <person name="Rossi A."/>
            <person name="Saif S."/>
            <person name="Samalova M."/>
            <person name="Saunders C.W."/>
            <person name="Shea T."/>
            <person name="Summerbell R.C."/>
            <person name="Xu J."/>
            <person name="Young S."/>
            <person name="Zeng Q."/>
            <person name="Birren B.W."/>
            <person name="Cuomo C.A."/>
            <person name="White T.C."/>
        </authorList>
    </citation>
    <scope>NUCLEOTIDE SEQUENCE [LARGE SCALE GENOMIC DNA]</scope>
    <source>
        <strain evidence="2">ATCC MYA-4604 / CBS 118893</strain>
    </source>
</reference>
<dbReference type="STRING" id="535722.E4UT12"/>
<dbReference type="Proteomes" id="UP000002669">
    <property type="component" value="Unassembled WGS sequence"/>
</dbReference>
<dbReference type="InterPro" id="IPR032675">
    <property type="entry name" value="LRR_dom_sf"/>
</dbReference>
<dbReference type="eggNOG" id="ENOG502SJ7Y">
    <property type="taxonomic scope" value="Eukaryota"/>
</dbReference>
<proteinExistence type="predicted"/>
<dbReference type="HOGENOM" id="CLU_024672_0_0_1"/>
<gene>
    <name evidence="1" type="ORF">MGYG_03631</name>
</gene>
<dbReference type="OrthoDB" id="3945550at2759"/>